<dbReference type="GO" id="GO:0005634">
    <property type="term" value="C:nucleus"/>
    <property type="evidence" value="ECO:0007669"/>
    <property type="project" value="TreeGrafter"/>
</dbReference>
<dbReference type="SUPFAM" id="SSF54197">
    <property type="entry name" value="HIT-like"/>
    <property type="match status" value="1"/>
</dbReference>
<evidence type="ECO:0000313" key="2">
    <source>
        <dbReference type="EMBL" id="OAQ25187.1"/>
    </source>
</evidence>
<feature type="region of interest" description="Disordered" evidence="1">
    <location>
        <begin position="304"/>
        <end position="331"/>
    </location>
</feature>
<dbReference type="PANTHER" id="PTHR12486:SF4">
    <property type="entry name" value="APRATAXIN"/>
    <property type="match status" value="1"/>
</dbReference>
<reference evidence="2 3" key="1">
    <citation type="submission" date="2016-05" db="EMBL/GenBank/DDBJ databases">
        <title>Genome sequencing reveals origins of a unique bacterial endosymbiosis in the earliest lineages of terrestrial Fungi.</title>
        <authorList>
            <consortium name="DOE Joint Genome Institute"/>
            <person name="Uehling J."/>
            <person name="Gryganskyi A."/>
            <person name="Hameed K."/>
            <person name="Tschaplinski T."/>
            <person name="Misztal P."/>
            <person name="Wu S."/>
            <person name="Desiro A."/>
            <person name="Vande Pol N."/>
            <person name="Du Z.-Y."/>
            <person name="Zienkiewicz A."/>
            <person name="Zienkiewicz K."/>
            <person name="Morin E."/>
            <person name="Tisserant E."/>
            <person name="Splivallo R."/>
            <person name="Hainaut M."/>
            <person name="Henrissat B."/>
            <person name="Ohm R."/>
            <person name="Kuo A."/>
            <person name="Yan J."/>
            <person name="Lipzen A."/>
            <person name="Nolan M."/>
            <person name="Labutti K."/>
            <person name="Barry K."/>
            <person name="Goldstein A."/>
            <person name="Labbe J."/>
            <person name="Schadt C."/>
            <person name="Tuskan G."/>
            <person name="Grigoriev I."/>
            <person name="Martin F."/>
            <person name="Vilgalys R."/>
            <person name="Bonito G."/>
        </authorList>
    </citation>
    <scope>NUCLEOTIDE SEQUENCE [LARGE SCALE GENOMIC DNA]</scope>
    <source>
        <strain evidence="2 3">AG-77</strain>
    </source>
</reference>
<dbReference type="GO" id="GO:0000012">
    <property type="term" value="P:single strand break repair"/>
    <property type="evidence" value="ECO:0007669"/>
    <property type="project" value="TreeGrafter"/>
</dbReference>
<evidence type="ECO:0008006" key="4">
    <source>
        <dbReference type="Google" id="ProtNLM"/>
    </source>
</evidence>
<dbReference type="GO" id="GO:0003725">
    <property type="term" value="F:double-stranded RNA binding"/>
    <property type="evidence" value="ECO:0007669"/>
    <property type="project" value="TreeGrafter"/>
</dbReference>
<feature type="region of interest" description="Disordered" evidence="1">
    <location>
        <begin position="501"/>
        <end position="521"/>
    </location>
</feature>
<feature type="compositionally biased region" description="Polar residues" evidence="1">
    <location>
        <begin position="94"/>
        <end position="112"/>
    </location>
</feature>
<gene>
    <name evidence="2" type="ORF">K457DRAFT_129283</name>
</gene>
<proteinExistence type="predicted"/>
<dbReference type="Proteomes" id="UP000078512">
    <property type="component" value="Unassembled WGS sequence"/>
</dbReference>
<dbReference type="Gene3D" id="3.30.428.10">
    <property type="entry name" value="HIT-like"/>
    <property type="match status" value="1"/>
</dbReference>
<feature type="compositionally biased region" description="Low complexity" evidence="1">
    <location>
        <begin position="1"/>
        <end position="13"/>
    </location>
</feature>
<feature type="region of interest" description="Disordered" evidence="1">
    <location>
        <begin position="1"/>
        <end position="188"/>
    </location>
</feature>
<keyword evidence="3" id="KW-1185">Reference proteome</keyword>
<dbReference type="EMBL" id="KV442082">
    <property type="protein sequence ID" value="OAQ25187.1"/>
    <property type="molecule type" value="Genomic_DNA"/>
</dbReference>
<accession>A0A197JJ08</accession>
<feature type="compositionally biased region" description="Low complexity" evidence="1">
    <location>
        <begin position="129"/>
        <end position="156"/>
    </location>
</feature>
<protein>
    <recommendedName>
        <fullName evidence="4">HIT-like protein</fullName>
    </recommendedName>
</protein>
<dbReference type="GO" id="GO:0003697">
    <property type="term" value="F:single-stranded DNA binding"/>
    <property type="evidence" value="ECO:0007669"/>
    <property type="project" value="TreeGrafter"/>
</dbReference>
<feature type="compositionally biased region" description="Low complexity" evidence="1">
    <location>
        <begin position="68"/>
        <end position="78"/>
    </location>
</feature>
<organism evidence="2 3">
    <name type="scientific">Linnemannia elongata AG-77</name>
    <dbReference type="NCBI Taxonomy" id="1314771"/>
    <lineage>
        <taxon>Eukaryota</taxon>
        <taxon>Fungi</taxon>
        <taxon>Fungi incertae sedis</taxon>
        <taxon>Mucoromycota</taxon>
        <taxon>Mortierellomycotina</taxon>
        <taxon>Mortierellomycetes</taxon>
        <taxon>Mortierellales</taxon>
        <taxon>Mortierellaceae</taxon>
        <taxon>Linnemannia</taxon>
    </lineage>
</organism>
<feature type="compositionally biased region" description="Basic and acidic residues" evidence="1">
    <location>
        <begin position="170"/>
        <end position="181"/>
    </location>
</feature>
<evidence type="ECO:0000313" key="3">
    <source>
        <dbReference type="Proteomes" id="UP000078512"/>
    </source>
</evidence>
<dbReference type="InterPro" id="IPR036265">
    <property type="entry name" value="HIT-like_sf"/>
</dbReference>
<dbReference type="PANTHER" id="PTHR12486">
    <property type="entry name" value="APRATAXIN-RELATED"/>
    <property type="match status" value="1"/>
</dbReference>
<dbReference type="GO" id="GO:0030983">
    <property type="term" value="F:mismatched DNA binding"/>
    <property type="evidence" value="ECO:0007669"/>
    <property type="project" value="TreeGrafter"/>
</dbReference>
<sequence>MAPPNNNNPTPMNISQDEDDGFTTVVRPKKHYVNSNNNNNNNNNNNKVNDNPSPSITPPAVHPIPIQGSTSTTTGNSSYPNSRLHSRSPLKTIDSYQGQTTNNVTDDSTPSDHSNEKNRDKKDDDEVMSTTSASSWGSYSSDSTNISTSGSSFSRRWSYDSRALGRRQRGQGEHHSTENNNHDNNYNNYNNYYNYYNNNNGYNYYNNNYHNNYAGNNNNYYYDNNCTNNNNNNYYNNYYHNNYAGNNSNNYNNYNYYNNKNNNNNFSSFKKWNKNKDREARQKFRESRDVDVFLNYVREDDPVPVPLEDRYDGGSIRDHDNGSGSSTEDLIKDGYDESNENHWIDAKTMVLKDKFPKARFHALVFPTRVTPTFDDLICEDGVMIVKQLVERAEIIIARESKRSPHLRFTMGFHALPSMKQVHMHVISTDMDADRTYIISVYNSFTTEAFLTPDQVIQKIESKWKVRDLEFLTEKEKKFYEKCVYFTLPTCLLCPLAQTGEVSTRSRRQRQRQARSIHNHADPDMDAELHKAAVENHDGSGIVTATATATDASLVPDTIAKSKEKQPSSTTPAATVSAIPTAGQQDVWKSSITVGCSFVPFTARYADFRLLRQHLRTHYLEQERMYFPSPSSSPPLSSSSLSPDCDLDNHDYDIFHGLNDDQNTSFIAQNTCDEGNDNNGCHKEDEDVLSSTTVPLLLIHGALDS</sequence>
<feature type="compositionally biased region" description="Low complexity" evidence="1">
    <location>
        <begin position="34"/>
        <end position="51"/>
    </location>
</feature>
<dbReference type="AlphaFoldDB" id="A0A197JJ08"/>
<dbReference type="STRING" id="1314771.A0A197JJ08"/>
<dbReference type="Pfam" id="PF11969">
    <property type="entry name" value="DcpS_C"/>
    <property type="match status" value="1"/>
</dbReference>
<dbReference type="GO" id="GO:0033699">
    <property type="term" value="F:DNA 5'-adenosine monophosphate hydrolase activity"/>
    <property type="evidence" value="ECO:0007669"/>
    <property type="project" value="TreeGrafter"/>
</dbReference>
<feature type="compositionally biased region" description="Basic and acidic residues" evidence="1">
    <location>
        <begin position="304"/>
        <end position="321"/>
    </location>
</feature>
<name>A0A197JJ08_9FUNG</name>
<feature type="compositionally biased region" description="Basic residues" evidence="1">
    <location>
        <begin position="504"/>
        <end position="517"/>
    </location>
</feature>
<evidence type="ECO:0000256" key="1">
    <source>
        <dbReference type="SAM" id="MobiDB-lite"/>
    </source>
</evidence>
<dbReference type="OrthoDB" id="3512845at2759"/>
<dbReference type="GO" id="GO:1990165">
    <property type="term" value="F:single-strand break-containing DNA binding"/>
    <property type="evidence" value="ECO:0007669"/>
    <property type="project" value="TreeGrafter"/>
</dbReference>
<feature type="compositionally biased region" description="Basic and acidic residues" evidence="1">
    <location>
        <begin position="113"/>
        <end position="124"/>
    </location>
</feature>